<dbReference type="HOGENOM" id="CLU_3136602_0_0_4"/>
<dbReference type="EMBL" id="HG322949">
    <property type="protein sequence ID" value="CDG80862.1"/>
    <property type="molecule type" value="Genomic_DNA"/>
</dbReference>
<evidence type="ECO:0000313" key="2">
    <source>
        <dbReference type="Proteomes" id="UP000027604"/>
    </source>
</evidence>
<sequence length="49" mass="5495">MDGKDACKSVILTHFFARQLQGWPFAGRRAAVVSCNRLTVMLVKHCLFA</sequence>
<dbReference type="Proteomes" id="UP000027604">
    <property type="component" value="Chromosome I"/>
</dbReference>
<dbReference type="KEGG" id="jag:GJA_199"/>
<gene>
    <name evidence="1" type="ORF">GJA_199</name>
</gene>
<accession>W0V0P5</accession>
<organism evidence="1 2">
    <name type="scientific">Janthinobacterium agaricidamnosum NBRC 102515 = DSM 9628</name>
    <dbReference type="NCBI Taxonomy" id="1349767"/>
    <lineage>
        <taxon>Bacteria</taxon>
        <taxon>Pseudomonadati</taxon>
        <taxon>Pseudomonadota</taxon>
        <taxon>Betaproteobacteria</taxon>
        <taxon>Burkholderiales</taxon>
        <taxon>Oxalobacteraceae</taxon>
        <taxon>Janthinobacterium</taxon>
    </lineage>
</organism>
<reference evidence="1 2" key="1">
    <citation type="journal article" date="2015" name="Genome Announc.">
        <title>Genome Sequence of Mushroom Soft-Rot Pathogen Janthinobacterium agaricidamnosum.</title>
        <authorList>
            <person name="Graupner K."/>
            <person name="Lackner G."/>
            <person name="Hertweck C."/>
        </authorList>
    </citation>
    <scope>NUCLEOTIDE SEQUENCE [LARGE SCALE GENOMIC DNA]</scope>
    <source>
        <strain evidence="2">NBRC 102515 / DSM 9628</strain>
    </source>
</reference>
<keyword evidence="2" id="KW-1185">Reference proteome</keyword>
<proteinExistence type="predicted"/>
<dbReference type="PATRIC" id="fig|1349767.4.peg.4835"/>
<protein>
    <submittedName>
        <fullName evidence="1">Uncharacterized protein</fullName>
    </submittedName>
</protein>
<name>W0V0P5_9BURK</name>
<dbReference type="STRING" id="1349767.GJA_199"/>
<evidence type="ECO:0000313" key="1">
    <source>
        <dbReference type="EMBL" id="CDG80862.1"/>
    </source>
</evidence>
<dbReference type="AlphaFoldDB" id="W0V0P5"/>